<dbReference type="InterPro" id="IPR035965">
    <property type="entry name" value="PAS-like_dom_sf"/>
</dbReference>
<reference evidence="9 10" key="1">
    <citation type="submission" date="2018-04" db="EMBL/GenBank/DDBJ databases">
        <title>Chitinophaga fuyangensis sp. nov., isolated from soil in a chemical factory.</title>
        <authorList>
            <person name="Chen K."/>
        </authorList>
    </citation>
    <scope>NUCLEOTIDE SEQUENCE [LARGE SCALE GENOMIC DNA]</scope>
    <source>
        <strain evidence="9 10">LY-1</strain>
    </source>
</reference>
<dbReference type="PANTHER" id="PTHR43304">
    <property type="entry name" value="PHYTOCHROME-LIKE PROTEIN CPH1"/>
    <property type="match status" value="1"/>
</dbReference>
<evidence type="ECO:0000259" key="8">
    <source>
        <dbReference type="PROSITE" id="PS50110"/>
    </source>
</evidence>
<dbReference type="InterPro" id="IPR036890">
    <property type="entry name" value="HATPase_C_sf"/>
</dbReference>
<dbReference type="InterPro" id="IPR003661">
    <property type="entry name" value="HisK_dim/P_dom"/>
</dbReference>
<keyword evidence="4" id="KW-0808">Transferase</keyword>
<evidence type="ECO:0000313" key="9">
    <source>
        <dbReference type="EMBL" id="PUZ26460.1"/>
    </source>
</evidence>
<feature type="domain" description="Histidine kinase" evidence="7">
    <location>
        <begin position="303"/>
        <end position="527"/>
    </location>
</feature>
<dbReference type="Pfam" id="PF00512">
    <property type="entry name" value="HisKA"/>
    <property type="match status" value="1"/>
</dbReference>
<dbReference type="Proteomes" id="UP000244450">
    <property type="component" value="Unassembled WGS sequence"/>
</dbReference>
<evidence type="ECO:0000259" key="7">
    <source>
        <dbReference type="PROSITE" id="PS50109"/>
    </source>
</evidence>
<dbReference type="EMBL" id="QCYK01000002">
    <property type="protein sequence ID" value="PUZ26460.1"/>
    <property type="molecule type" value="Genomic_DNA"/>
</dbReference>
<keyword evidence="3 6" id="KW-0597">Phosphoprotein</keyword>
<organism evidence="9 10">
    <name type="scientific">Chitinophaga parva</name>
    <dbReference type="NCBI Taxonomy" id="2169414"/>
    <lineage>
        <taxon>Bacteria</taxon>
        <taxon>Pseudomonadati</taxon>
        <taxon>Bacteroidota</taxon>
        <taxon>Chitinophagia</taxon>
        <taxon>Chitinophagales</taxon>
        <taxon>Chitinophagaceae</taxon>
        <taxon>Chitinophaga</taxon>
    </lineage>
</organism>
<dbReference type="Gene3D" id="3.30.450.20">
    <property type="entry name" value="PAS domain"/>
    <property type="match status" value="1"/>
</dbReference>
<comment type="catalytic activity">
    <reaction evidence="1">
        <text>ATP + protein L-histidine = ADP + protein N-phospho-L-histidine.</text>
        <dbReference type="EC" id="2.7.13.3"/>
    </reaction>
</comment>
<dbReference type="PANTHER" id="PTHR43304:SF1">
    <property type="entry name" value="PAC DOMAIN-CONTAINING PROTEIN"/>
    <property type="match status" value="1"/>
</dbReference>
<dbReference type="Pfam" id="PF02518">
    <property type="entry name" value="HATPase_c"/>
    <property type="match status" value="1"/>
</dbReference>
<dbReference type="PROSITE" id="PS50109">
    <property type="entry name" value="HIS_KIN"/>
    <property type="match status" value="1"/>
</dbReference>
<dbReference type="SUPFAM" id="SSF55785">
    <property type="entry name" value="PYP-like sensor domain (PAS domain)"/>
    <property type="match status" value="1"/>
</dbReference>
<accession>A0A2T7BJJ6</accession>
<comment type="caution">
    <text evidence="9">The sequence shown here is derived from an EMBL/GenBank/DDBJ whole genome shotgun (WGS) entry which is preliminary data.</text>
</comment>
<evidence type="ECO:0000256" key="1">
    <source>
        <dbReference type="ARBA" id="ARBA00000085"/>
    </source>
</evidence>
<evidence type="ECO:0000256" key="2">
    <source>
        <dbReference type="ARBA" id="ARBA00012438"/>
    </source>
</evidence>
<dbReference type="InterPro" id="IPR005467">
    <property type="entry name" value="His_kinase_dom"/>
</dbReference>
<dbReference type="SUPFAM" id="SSF55874">
    <property type="entry name" value="ATPase domain of HSP90 chaperone/DNA topoisomerase II/histidine kinase"/>
    <property type="match status" value="1"/>
</dbReference>
<dbReference type="GO" id="GO:0000155">
    <property type="term" value="F:phosphorelay sensor kinase activity"/>
    <property type="evidence" value="ECO:0007669"/>
    <property type="project" value="InterPro"/>
</dbReference>
<dbReference type="InterPro" id="IPR004358">
    <property type="entry name" value="Sig_transdc_His_kin-like_C"/>
</dbReference>
<keyword evidence="10" id="KW-1185">Reference proteome</keyword>
<dbReference type="SMART" id="SM00387">
    <property type="entry name" value="HATPase_c"/>
    <property type="match status" value="1"/>
</dbReference>
<evidence type="ECO:0000313" key="10">
    <source>
        <dbReference type="Proteomes" id="UP000244450"/>
    </source>
</evidence>
<dbReference type="PRINTS" id="PR00344">
    <property type="entry name" value="BCTRLSENSOR"/>
</dbReference>
<dbReference type="InterPro" id="IPR003594">
    <property type="entry name" value="HATPase_dom"/>
</dbReference>
<dbReference type="Gene3D" id="3.30.565.10">
    <property type="entry name" value="Histidine kinase-like ATPase, C-terminal domain"/>
    <property type="match status" value="1"/>
</dbReference>
<sequence length="549" mass="61557">MILIVDDKPENILSLKKTLELYNFEVDTALSGEEALKKILKTNYTLIILDVQMPSMDGFEVAEAISGYSKAKDVPIIFLSAVNKDKKFVTRGYASGGIDYITKPVDPDILILKVKTFYKLYEQTKQLSQMQAQLQEEVEVRKQAQASLSDTVKELHSILESIPQIAFTAKADGTLEYVNQHWYAYSPDLHSWPETLPGQTPVKEQLARVLASGHSLETEVFIKRKAAENVFGAPDYRCHLLRVTPVKEGAQIVKWVGTFTDIAHQKQANEILEQRVEERTEALRAMNLALEISNHDLQQFASVASHDLKEPLRKIQLFSSILRDRHVSRDDESLQYITRIVNSSERMSKLINDLLGYSRLSVDSAFEPVQLNRTITDILSDLELSIQEKQAAIVVADIPQIEAIPGQMRQVFQNIISNSLKFSKKDVRPEISISAALVAEKDLDAPAAPNGAWCRILIQDNGIGFNEKYLDKIFTIFQRLNAREEYEGTGIGLAIAKKVIEKHQGLISARSQEGQGATFILLLPVRQHASQMLEDNSLEPGHSYGVTAG</sequence>
<dbReference type="Gene3D" id="1.10.287.130">
    <property type="match status" value="1"/>
</dbReference>
<dbReference type="RefSeq" id="WP_108688296.1">
    <property type="nucleotide sequence ID" value="NZ_QCYK01000002.1"/>
</dbReference>
<dbReference type="InterPro" id="IPR011006">
    <property type="entry name" value="CheY-like_superfamily"/>
</dbReference>
<dbReference type="Pfam" id="PF00072">
    <property type="entry name" value="Response_reg"/>
    <property type="match status" value="1"/>
</dbReference>
<dbReference type="SUPFAM" id="SSF47384">
    <property type="entry name" value="Homodimeric domain of signal transducing histidine kinase"/>
    <property type="match status" value="1"/>
</dbReference>
<dbReference type="CDD" id="cd00082">
    <property type="entry name" value="HisKA"/>
    <property type="match status" value="1"/>
</dbReference>
<dbReference type="Gene3D" id="3.40.50.2300">
    <property type="match status" value="1"/>
</dbReference>
<evidence type="ECO:0000256" key="4">
    <source>
        <dbReference type="ARBA" id="ARBA00022679"/>
    </source>
</evidence>
<keyword evidence="5 9" id="KW-0418">Kinase</keyword>
<feature type="domain" description="Response regulatory" evidence="8">
    <location>
        <begin position="1"/>
        <end position="118"/>
    </location>
</feature>
<evidence type="ECO:0000256" key="5">
    <source>
        <dbReference type="ARBA" id="ARBA00022777"/>
    </source>
</evidence>
<dbReference type="InterPro" id="IPR001789">
    <property type="entry name" value="Sig_transdc_resp-reg_receiver"/>
</dbReference>
<protein>
    <recommendedName>
        <fullName evidence="2">histidine kinase</fullName>
        <ecNumber evidence="2">2.7.13.3</ecNumber>
    </recommendedName>
</protein>
<feature type="modified residue" description="4-aspartylphosphate" evidence="6">
    <location>
        <position position="50"/>
    </location>
</feature>
<dbReference type="FunFam" id="3.30.565.10:FF:000006">
    <property type="entry name" value="Sensor histidine kinase WalK"/>
    <property type="match status" value="1"/>
</dbReference>
<dbReference type="SUPFAM" id="SSF52172">
    <property type="entry name" value="CheY-like"/>
    <property type="match status" value="1"/>
</dbReference>
<dbReference type="SMART" id="SM00448">
    <property type="entry name" value="REC"/>
    <property type="match status" value="1"/>
</dbReference>
<gene>
    <name evidence="9" type="ORF">DCC81_17120</name>
</gene>
<dbReference type="AlphaFoldDB" id="A0A2T7BJJ6"/>
<dbReference type="InterPro" id="IPR052162">
    <property type="entry name" value="Sensor_kinase/Photoreceptor"/>
</dbReference>
<name>A0A2T7BJJ6_9BACT</name>
<dbReference type="PROSITE" id="PS50110">
    <property type="entry name" value="RESPONSE_REGULATORY"/>
    <property type="match status" value="1"/>
</dbReference>
<dbReference type="OrthoDB" id="9781208at2"/>
<evidence type="ECO:0000256" key="6">
    <source>
        <dbReference type="PROSITE-ProRule" id="PRU00169"/>
    </source>
</evidence>
<dbReference type="InterPro" id="IPR036097">
    <property type="entry name" value="HisK_dim/P_sf"/>
</dbReference>
<dbReference type="SMART" id="SM00388">
    <property type="entry name" value="HisKA"/>
    <property type="match status" value="1"/>
</dbReference>
<dbReference type="EC" id="2.7.13.3" evidence="2"/>
<evidence type="ECO:0000256" key="3">
    <source>
        <dbReference type="ARBA" id="ARBA00022553"/>
    </source>
</evidence>
<proteinExistence type="predicted"/>